<dbReference type="Pfam" id="PF00149">
    <property type="entry name" value="Metallophos"/>
    <property type="match status" value="1"/>
</dbReference>
<feature type="domain" description="Calcineurin-like phosphoesterase" evidence="1">
    <location>
        <begin position="1"/>
        <end position="226"/>
    </location>
</feature>
<comment type="caution">
    <text evidence="2">The sequence shown here is derived from an EMBL/GenBank/DDBJ whole genome shotgun (WGS) entry which is preliminary data.</text>
</comment>
<dbReference type="PANTHER" id="PTHR30337">
    <property type="entry name" value="COMPONENT OF ATP-DEPENDENT DSDNA EXONUCLEASE"/>
    <property type="match status" value="1"/>
</dbReference>
<gene>
    <name evidence="2" type="ORF">IAC96_02810</name>
</gene>
<protein>
    <submittedName>
        <fullName evidence="2">Metallophosphoesterase</fullName>
    </submittedName>
</protein>
<dbReference type="GO" id="GO:0016787">
    <property type="term" value="F:hydrolase activity"/>
    <property type="evidence" value="ECO:0007669"/>
    <property type="project" value="InterPro"/>
</dbReference>
<dbReference type="Proteomes" id="UP000824201">
    <property type="component" value="Unassembled WGS sequence"/>
</dbReference>
<reference evidence="2" key="1">
    <citation type="submission" date="2020-10" db="EMBL/GenBank/DDBJ databases">
        <authorList>
            <person name="Gilroy R."/>
        </authorList>
    </citation>
    <scope>NUCLEOTIDE SEQUENCE</scope>
    <source>
        <strain evidence="2">ChiW13-3771</strain>
    </source>
</reference>
<name>A0A9D1ECJ9_9FIRM</name>
<dbReference type="SUPFAM" id="SSF56300">
    <property type="entry name" value="Metallo-dependent phosphatases"/>
    <property type="match status" value="1"/>
</dbReference>
<dbReference type="PANTHER" id="PTHR30337:SF0">
    <property type="entry name" value="NUCLEASE SBCCD SUBUNIT D"/>
    <property type="match status" value="1"/>
</dbReference>
<evidence type="ECO:0000313" key="2">
    <source>
        <dbReference type="EMBL" id="HIR87859.1"/>
    </source>
</evidence>
<organism evidence="2 3">
    <name type="scientific">Candidatus Fimimorpha faecalis</name>
    <dbReference type="NCBI Taxonomy" id="2840824"/>
    <lineage>
        <taxon>Bacteria</taxon>
        <taxon>Bacillati</taxon>
        <taxon>Bacillota</taxon>
        <taxon>Clostridia</taxon>
        <taxon>Eubacteriales</taxon>
        <taxon>Candidatus Fimimorpha</taxon>
    </lineage>
</organism>
<proteinExistence type="predicted"/>
<dbReference type="InterPro" id="IPR050535">
    <property type="entry name" value="DNA_Repair-Maintenance_Comp"/>
</dbReference>
<evidence type="ECO:0000259" key="1">
    <source>
        <dbReference type="Pfam" id="PF00149"/>
    </source>
</evidence>
<sequence length="817" mass="96252">MRWLHISDIHFNVPGYDSKKLKSKLKLCLNELNESIDFMLITGDCFYQYRGGERDQTATVKFVKELAKNCGCKNNRIYMCQGNHDVNRNDIKRNEIIKDIRDGLKDFSSNYDTLCELGNEKFLYLHKRINTYDYEAYKVYAPKSEIFRIISINTGLLSMDDNDTGKLKVCNEMLTEIGDKILNDDRINILIMHHGTEFLEIEDAKKFEHWMEDNHIDIVHCGHTHRAAIETYNDIFRDIKQFTAGALMLDSYAIPSFYIGEYDDRVSQVTLKLYTYSKKTEEWIVDNQHLRKFKNGIYQYTLSRKKVEDEVAENSVLRCKTTVDTFNRKYAQKFSSKKIYSNKYEGLEDFDAWKIIHSLVEVGVHYALALEMTKQIIDEITNEDFECDGNILSCKELRNIVYSEITNGKSSSSESEFDVSCWASRYARRYNRNEEMVVLKDYGQKDKLNCSYIKNVLLKEVVDSVTGNSIFYEKIFHNERTRMSESILDFFKNMGIFEIKSTALKELVIEYITQKPHPWLVNGNRKALLTYHCNQCEKHIAQLEGTHIHKSIILQTEAAYHICAMFLVQYDDYIGCTETSPINILQRAVNCFNNTKKFSITLPMQRFQVVQLKKDLTEQKIDFDEFKKDINIIHKNIVCAKRVTLEETKNALLNLWGIIRKLEQKTVEENVIEKDPIKRIMKIFSNAKGFLVKSPLRDLHNCFWVEPNWEEYERQQQHLQEEQFLVCVLTKKVLFEQLNSIFAYLYCHKKRPSITEIVFVLDNFETFSGETRKKVREKFKGKYIKCIFLQEENFSYISDDNGWRTIFYEIICISRIS</sequence>
<reference evidence="2" key="2">
    <citation type="journal article" date="2021" name="PeerJ">
        <title>Extensive microbial diversity within the chicken gut microbiome revealed by metagenomics and culture.</title>
        <authorList>
            <person name="Gilroy R."/>
            <person name="Ravi A."/>
            <person name="Getino M."/>
            <person name="Pursley I."/>
            <person name="Horton D.L."/>
            <person name="Alikhan N.F."/>
            <person name="Baker D."/>
            <person name="Gharbi K."/>
            <person name="Hall N."/>
            <person name="Watson M."/>
            <person name="Adriaenssens E.M."/>
            <person name="Foster-Nyarko E."/>
            <person name="Jarju S."/>
            <person name="Secka A."/>
            <person name="Antonio M."/>
            <person name="Oren A."/>
            <person name="Chaudhuri R.R."/>
            <person name="La Ragione R."/>
            <person name="Hildebrand F."/>
            <person name="Pallen M.J."/>
        </authorList>
    </citation>
    <scope>NUCLEOTIDE SEQUENCE</scope>
    <source>
        <strain evidence="2">ChiW13-3771</strain>
    </source>
</reference>
<evidence type="ECO:0000313" key="3">
    <source>
        <dbReference type="Proteomes" id="UP000824201"/>
    </source>
</evidence>
<dbReference type="EMBL" id="DVHN01000033">
    <property type="protein sequence ID" value="HIR87859.1"/>
    <property type="molecule type" value="Genomic_DNA"/>
</dbReference>
<dbReference type="AlphaFoldDB" id="A0A9D1ECJ9"/>
<dbReference type="InterPro" id="IPR029052">
    <property type="entry name" value="Metallo-depent_PP-like"/>
</dbReference>
<dbReference type="InterPro" id="IPR004843">
    <property type="entry name" value="Calcineurin-like_PHP"/>
</dbReference>
<dbReference type="Gene3D" id="3.60.21.10">
    <property type="match status" value="1"/>
</dbReference>
<dbReference type="CDD" id="cd00838">
    <property type="entry name" value="MPP_superfamily"/>
    <property type="match status" value="1"/>
</dbReference>
<accession>A0A9D1ECJ9</accession>